<keyword evidence="5 10" id="KW-1133">Transmembrane helix</keyword>
<dbReference type="InterPro" id="IPR003811">
    <property type="entry name" value="G3P_acylTferase_PlsY"/>
</dbReference>
<comment type="function">
    <text evidence="10">Catalyzes the transfer of an acyl group from acyl-phosphate (acyl-PO(4)) to glycerol-3-phosphate (G3P) to form lysophosphatidic acid (LPA). This enzyme utilizes acyl-phosphate as fatty acyl donor, but not acyl-CoA or acyl-ACP.</text>
</comment>
<comment type="similarity">
    <text evidence="10">Belongs to the PlsY family.</text>
</comment>
<name>A0ABU0NF78_9MOLU</name>
<keyword evidence="7 10" id="KW-0472">Membrane</keyword>
<evidence type="ECO:0000256" key="4">
    <source>
        <dbReference type="ARBA" id="ARBA00022692"/>
    </source>
</evidence>
<evidence type="ECO:0000256" key="8">
    <source>
        <dbReference type="ARBA" id="ARBA00023209"/>
    </source>
</evidence>
<evidence type="ECO:0000256" key="7">
    <source>
        <dbReference type="ARBA" id="ARBA00023136"/>
    </source>
</evidence>
<comment type="subunit">
    <text evidence="10">Probably interacts with PlsX.</text>
</comment>
<evidence type="ECO:0000313" key="12">
    <source>
        <dbReference type="Proteomes" id="UP001236620"/>
    </source>
</evidence>
<keyword evidence="4 10" id="KW-0812">Transmembrane</keyword>
<keyword evidence="11" id="KW-0012">Acyltransferase</keyword>
<feature type="transmembrane region" description="Helical" evidence="10">
    <location>
        <begin position="209"/>
        <end position="227"/>
    </location>
</feature>
<evidence type="ECO:0000256" key="1">
    <source>
        <dbReference type="ARBA" id="ARBA00022475"/>
    </source>
</evidence>
<reference evidence="11" key="1">
    <citation type="submission" date="2023-07" db="EMBL/GenBank/DDBJ databases">
        <title>Genomic Encyclopedia of Type Strains, Phase IV (KMG-IV): sequencing the most valuable type-strain genomes for metagenomic binning, comparative biology and taxonomic classification.</title>
        <authorList>
            <person name="Goeker M."/>
        </authorList>
    </citation>
    <scope>NUCLEOTIDE SEQUENCE [LARGE SCALE GENOMIC DNA]</scope>
    <source>
        <strain evidence="11">DSM 22019</strain>
    </source>
</reference>
<feature type="transmembrane region" description="Helical" evidence="10">
    <location>
        <begin position="55"/>
        <end position="77"/>
    </location>
</feature>
<dbReference type="EC" id="2.3.1.275" evidence="10"/>
<comment type="catalytic activity">
    <reaction evidence="10">
        <text>an acyl phosphate + sn-glycerol 3-phosphate = a 1-acyl-sn-glycero-3-phosphate + phosphate</text>
        <dbReference type="Rhea" id="RHEA:34075"/>
        <dbReference type="ChEBI" id="CHEBI:43474"/>
        <dbReference type="ChEBI" id="CHEBI:57597"/>
        <dbReference type="ChEBI" id="CHEBI:57970"/>
        <dbReference type="ChEBI" id="CHEBI:59918"/>
        <dbReference type="EC" id="2.3.1.275"/>
    </reaction>
</comment>
<evidence type="ECO:0000256" key="10">
    <source>
        <dbReference type="HAMAP-Rule" id="MF_01043"/>
    </source>
</evidence>
<sequence length="252" mass="28795">MHYLGIIIASIIGYFIGSISWSIIIVKKVANIDIRTVGSKNPGATNTVRVLGKRWGLLVTFLDGSKVVLTAIVAILLSMINHNLFSQTSYFIPCIFALIGHCYPVYYKFKGGKAVSCFLGLLLVVNILYLIIFLIVWFIFAAISRKVSVASILSTLAILIVMWMPWFSGLNIFIWQWNGLEYFKLAWDKYILFSLFNSFHYWLNNSWASGMLEANIVILISGLILAWRHFPNMKRLKNRTEPDTFPRKVKNK</sequence>
<comment type="subcellular location">
    <subcellularLocation>
        <location evidence="10">Cell membrane</location>
        <topology evidence="10">Multi-pass membrane protein</topology>
    </subcellularLocation>
</comment>
<evidence type="ECO:0000313" key="11">
    <source>
        <dbReference type="EMBL" id="MDQ0568100.1"/>
    </source>
</evidence>
<evidence type="ECO:0000256" key="2">
    <source>
        <dbReference type="ARBA" id="ARBA00022516"/>
    </source>
</evidence>
<keyword evidence="9 10" id="KW-1208">Phospholipid metabolism</keyword>
<accession>A0ABU0NF78</accession>
<keyword evidence="1 10" id="KW-1003">Cell membrane</keyword>
<keyword evidence="8 10" id="KW-0594">Phospholipid biosynthesis</keyword>
<comment type="pathway">
    <text evidence="10">Lipid metabolism; phospholipid metabolism.</text>
</comment>
<dbReference type="GO" id="GO:0016746">
    <property type="term" value="F:acyltransferase activity"/>
    <property type="evidence" value="ECO:0007669"/>
    <property type="project" value="UniProtKB-KW"/>
</dbReference>
<dbReference type="RefSeq" id="WP_042733205.1">
    <property type="nucleotide sequence ID" value="NZ_JAUSWP010000009.1"/>
</dbReference>
<dbReference type="HAMAP" id="MF_01043">
    <property type="entry name" value="PlsY"/>
    <property type="match status" value="1"/>
</dbReference>
<dbReference type="PANTHER" id="PTHR30309:SF0">
    <property type="entry name" value="GLYCEROL-3-PHOSPHATE ACYLTRANSFERASE-RELATED"/>
    <property type="match status" value="1"/>
</dbReference>
<evidence type="ECO:0000256" key="3">
    <source>
        <dbReference type="ARBA" id="ARBA00022679"/>
    </source>
</evidence>
<dbReference type="Proteomes" id="UP001236620">
    <property type="component" value="Unassembled WGS sequence"/>
</dbReference>
<organism evidence="11 12">
    <name type="scientific">Mycoplasma yeatsii</name>
    <dbReference type="NCBI Taxonomy" id="51365"/>
    <lineage>
        <taxon>Bacteria</taxon>
        <taxon>Bacillati</taxon>
        <taxon>Mycoplasmatota</taxon>
        <taxon>Mollicutes</taxon>
        <taxon>Mycoplasmataceae</taxon>
        <taxon>Mycoplasma</taxon>
    </lineage>
</organism>
<dbReference type="NCBIfam" id="NF010976">
    <property type="entry name" value="PRK14399.1"/>
    <property type="match status" value="1"/>
</dbReference>
<evidence type="ECO:0000256" key="6">
    <source>
        <dbReference type="ARBA" id="ARBA00023098"/>
    </source>
</evidence>
<feature type="transmembrane region" description="Helical" evidence="10">
    <location>
        <begin position="6"/>
        <end position="26"/>
    </location>
</feature>
<evidence type="ECO:0000256" key="9">
    <source>
        <dbReference type="ARBA" id="ARBA00023264"/>
    </source>
</evidence>
<comment type="caution">
    <text evidence="11">The sequence shown here is derived from an EMBL/GenBank/DDBJ whole genome shotgun (WGS) entry which is preliminary data.</text>
</comment>
<dbReference type="PANTHER" id="PTHR30309">
    <property type="entry name" value="INNER MEMBRANE PROTEIN YGIH"/>
    <property type="match status" value="1"/>
</dbReference>
<feature type="transmembrane region" description="Helical" evidence="10">
    <location>
        <begin position="149"/>
        <end position="174"/>
    </location>
</feature>
<keyword evidence="12" id="KW-1185">Reference proteome</keyword>
<dbReference type="NCBIfam" id="TIGR00023">
    <property type="entry name" value="glycerol-3-phosphate 1-O-acyltransferase PlsY"/>
    <property type="match status" value="1"/>
</dbReference>
<gene>
    <name evidence="10" type="primary">plsY</name>
    <name evidence="11" type="ORF">J2Z63_000749</name>
</gene>
<feature type="transmembrane region" description="Helical" evidence="10">
    <location>
        <begin position="118"/>
        <end position="143"/>
    </location>
</feature>
<dbReference type="SMART" id="SM01207">
    <property type="entry name" value="G3P_acyltransf"/>
    <property type="match status" value="1"/>
</dbReference>
<keyword evidence="3 10" id="KW-0808">Transferase</keyword>
<keyword evidence="6 10" id="KW-0443">Lipid metabolism</keyword>
<proteinExistence type="inferred from homology"/>
<dbReference type="EMBL" id="JAUSWP010000009">
    <property type="protein sequence ID" value="MDQ0568100.1"/>
    <property type="molecule type" value="Genomic_DNA"/>
</dbReference>
<evidence type="ECO:0000256" key="5">
    <source>
        <dbReference type="ARBA" id="ARBA00022989"/>
    </source>
</evidence>
<protein>
    <recommendedName>
        <fullName evidence="10">Glycerol-3-phosphate acyltransferase</fullName>
    </recommendedName>
    <alternativeName>
        <fullName evidence="10">Acyl-PO4 G3P acyltransferase</fullName>
    </alternativeName>
    <alternativeName>
        <fullName evidence="10">Acyl-phosphate--glycerol-3-phosphate acyltransferase</fullName>
    </alternativeName>
    <alternativeName>
        <fullName evidence="10">G3P acyltransferase</fullName>
        <shortName evidence="10">GPAT</shortName>
        <ecNumber evidence="10">2.3.1.275</ecNumber>
    </alternativeName>
    <alternativeName>
        <fullName evidence="10">Lysophosphatidic acid synthase</fullName>
        <shortName evidence="10">LPA synthase</shortName>
    </alternativeName>
</protein>
<keyword evidence="2 10" id="KW-0444">Lipid biosynthesis</keyword>
<dbReference type="Pfam" id="PF02660">
    <property type="entry name" value="G3P_acyltransf"/>
    <property type="match status" value="1"/>
</dbReference>